<proteinExistence type="predicted"/>
<dbReference type="Proteomes" id="UP000005239">
    <property type="component" value="Unassembled WGS sequence"/>
</dbReference>
<dbReference type="AlphaFoldDB" id="A0A2A6B3M4"/>
<evidence type="ECO:0000313" key="2">
    <source>
        <dbReference type="Proteomes" id="UP000005239"/>
    </source>
</evidence>
<accession>A0A2A6B3M4</accession>
<evidence type="ECO:0000313" key="1">
    <source>
        <dbReference type="EnsemblMetazoa" id="PPA34029.1"/>
    </source>
</evidence>
<reference evidence="2" key="1">
    <citation type="journal article" date="2008" name="Nat. Genet.">
        <title>The Pristionchus pacificus genome provides a unique perspective on nematode lifestyle and parasitism.</title>
        <authorList>
            <person name="Dieterich C."/>
            <person name="Clifton S.W."/>
            <person name="Schuster L.N."/>
            <person name="Chinwalla A."/>
            <person name="Delehaunty K."/>
            <person name="Dinkelacker I."/>
            <person name="Fulton L."/>
            <person name="Fulton R."/>
            <person name="Godfrey J."/>
            <person name="Minx P."/>
            <person name="Mitreva M."/>
            <person name="Roeseler W."/>
            <person name="Tian H."/>
            <person name="Witte H."/>
            <person name="Yang S.P."/>
            <person name="Wilson R.K."/>
            <person name="Sommer R.J."/>
        </authorList>
    </citation>
    <scope>NUCLEOTIDE SEQUENCE [LARGE SCALE GENOMIC DNA]</scope>
    <source>
        <strain evidence="2">PS312</strain>
    </source>
</reference>
<protein>
    <submittedName>
        <fullName evidence="1">Uncharacterized protein</fullName>
    </submittedName>
</protein>
<name>A0A2A6B3M4_PRIPA</name>
<sequence length="152" mass="17019">MDYSNIKDYTPCGWCKIIVRESALTLTNDGLTNDASFFNMSLPESFGVATYLDFEITRNPTTYQYGLITLDLHYGLNDLGRSHGVESDQADLTPPNCTRANEELAMVHPDCGRKCGKTGYTPLGRNGATGGIRAQASFWGWEIENWYLHFAY</sequence>
<accession>A0A8R1UMP3</accession>
<keyword evidence="2" id="KW-1185">Reference proteome</keyword>
<gene>
    <name evidence="1" type="primary">WBGene00272398</name>
</gene>
<dbReference type="EnsemblMetazoa" id="PPA34029.1">
    <property type="protein sequence ID" value="PPA34029.1"/>
    <property type="gene ID" value="WBGene00272398"/>
</dbReference>
<organism evidence="1 2">
    <name type="scientific">Pristionchus pacificus</name>
    <name type="common">Parasitic nematode worm</name>
    <dbReference type="NCBI Taxonomy" id="54126"/>
    <lineage>
        <taxon>Eukaryota</taxon>
        <taxon>Metazoa</taxon>
        <taxon>Ecdysozoa</taxon>
        <taxon>Nematoda</taxon>
        <taxon>Chromadorea</taxon>
        <taxon>Rhabditida</taxon>
        <taxon>Rhabditina</taxon>
        <taxon>Diplogasteromorpha</taxon>
        <taxon>Diplogasteroidea</taxon>
        <taxon>Neodiplogasteridae</taxon>
        <taxon>Pristionchus</taxon>
    </lineage>
</organism>
<reference evidence="1" key="2">
    <citation type="submission" date="2022-06" db="UniProtKB">
        <authorList>
            <consortium name="EnsemblMetazoa"/>
        </authorList>
    </citation>
    <scope>IDENTIFICATION</scope>
    <source>
        <strain evidence="1">PS312</strain>
    </source>
</reference>